<feature type="domain" description="Bromo" evidence="14">
    <location>
        <begin position="243"/>
        <end position="314"/>
    </location>
</feature>
<evidence type="ECO:0000256" key="1">
    <source>
        <dbReference type="ARBA" id="ARBA00004123"/>
    </source>
</evidence>
<evidence type="ECO:0000256" key="9">
    <source>
        <dbReference type="ARBA" id="ARBA00023163"/>
    </source>
</evidence>
<dbReference type="Pfam" id="PF00583">
    <property type="entry name" value="Acetyltransf_1"/>
    <property type="match status" value="1"/>
</dbReference>
<keyword evidence="11" id="KW-0012">Acyltransferase</keyword>
<name>A0ABD3M197_9STRA</name>
<dbReference type="PRINTS" id="PR00503">
    <property type="entry name" value="BROMODOMAIN"/>
</dbReference>
<dbReference type="SMART" id="SM00297">
    <property type="entry name" value="BROMO"/>
    <property type="match status" value="1"/>
</dbReference>
<organism evidence="16 17">
    <name type="scientific">Discostella pseudostelligera</name>
    <dbReference type="NCBI Taxonomy" id="259834"/>
    <lineage>
        <taxon>Eukaryota</taxon>
        <taxon>Sar</taxon>
        <taxon>Stramenopiles</taxon>
        <taxon>Ochrophyta</taxon>
        <taxon>Bacillariophyta</taxon>
        <taxon>Coscinodiscophyceae</taxon>
        <taxon>Thalassiosirophycidae</taxon>
        <taxon>Stephanodiscales</taxon>
        <taxon>Stephanodiscaceae</taxon>
        <taxon>Discostella</taxon>
    </lineage>
</organism>
<dbReference type="Proteomes" id="UP001530293">
    <property type="component" value="Unassembled WGS sequence"/>
</dbReference>
<sequence length="367" mass="40651">MPKEYIARLVFDRKHISLALLSSDESKKNTDEEIIGGICYRPYPDMRFGEIAFCAVSASQQVKGYGSKLMNLAKMHAAQNGVEYFITYADNYAIGYFKKQGFTKSVQMHKSRYQGLIKDYDGGTIMECYIHPSIDYTRIPSLLAAQKQFVLERIRATSKSDKEENCYPPLPSSDFAARMEGSTARGGTTKAAAERALSIPGVIEAGWTMSDLHALLHRSNTKDSDRKKSQLKSDLLNIVAKVSDQQFAWCFRDPVNIDEVHDYLDVISDPIDLRTMEKRIRKGDWYKNLNMLYLDMMKMANNCKVYNGEGSAYYDYAVSLEKYLGTIFPKRVVSGATSGSSAAAMASSVSSSTIAEDGGGGGSGGGK</sequence>
<keyword evidence="17" id="KW-1185">Reference proteome</keyword>
<keyword evidence="9" id="KW-0804">Transcription</keyword>
<feature type="compositionally biased region" description="Gly residues" evidence="13">
    <location>
        <begin position="357"/>
        <end position="367"/>
    </location>
</feature>
<keyword evidence="6" id="KW-0805">Transcription regulation</keyword>
<evidence type="ECO:0000256" key="7">
    <source>
        <dbReference type="ARBA" id="ARBA00023117"/>
    </source>
</evidence>
<comment type="similarity">
    <text evidence="2">Belongs to the acetyltransferase family. GCN5 subfamily.</text>
</comment>
<dbReference type="GO" id="GO:0061733">
    <property type="term" value="F:protein-lysine-acetyltransferase activity"/>
    <property type="evidence" value="ECO:0007669"/>
    <property type="project" value="UniProtKB-EC"/>
</dbReference>
<evidence type="ECO:0000256" key="8">
    <source>
        <dbReference type="ARBA" id="ARBA00023159"/>
    </source>
</evidence>
<comment type="caution">
    <text evidence="16">The sequence shown here is derived from an EMBL/GenBank/DDBJ whole genome shotgun (WGS) entry which is preliminary data.</text>
</comment>
<keyword evidence="4" id="KW-0808">Transferase</keyword>
<dbReference type="Gene3D" id="1.20.920.10">
    <property type="entry name" value="Bromodomain-like"/>
    <property type="match status" value="1"/>
</dbReference>
<evidence type="ECO:0000259" key="15">
    <source>
        <dbReference type="PROSITE" id="PS51186"/>
    </source>
</evidence>
<proteinExistence type="inferred from homology"/>
<dbReference type="Pfam" id="PF00439">
    <property type="entry name" value="Bromodomain"/>
    <property type="match status" value="1"/>
</dbReference>
<dbReference type="PROSITE" id="PS50014">
    <property type="entry name" value="BROMODOMAIN_2"/>
    <property type="match status" value="1"/>
</dbReference>
<keyword evidence="7 12" id="KW-0103">Bromodomain</keyword>
<evidence type="ECO:0000313" key="16">
    <source>
        <dbReference type="EMBL" id="KAL3757452.1"/>
    </source>
</evidence>
<evidence type="ECO:0000256" key="2">
    <source>
        <dbReference type="ARBA" id="ARBA00008607"/>
    </source>
</evidence>
<dbReference type="SUPFAM" id="SSF47370">
    <property type="entry name" value="Bromodomain"/>
    <property type="match status" value="1"/>
</dbReference>
<dbReference type="CDD" id="cd04301">
    <property type="entry name" value="NAT_SF"/>
    <property type="match status" value="1"/>
</dbReference>
<feature type="region of interest" description="Disordered" evidence="13">
    <location>
        <begin position="348"/>
        <end position="367"/>
    </location>
</feature>
<dbReference type="InterPro" id="IPR037800">
    <property type="entry name" value="GCN5"/>
</dbReference>
<dbReference type="PANTHER" id="PTHR45750:SF3">
    <property type="entry name" value="HISTONE ACETYLTRANSFERASE"/>
    <property type="match status" value="1"/>
</dbReference>
<evidence type="ECO:0000256" key="4">
    <source>
        <dbReference type="ARBA" id="ARBA00022679"/>
    </source>
</evidence>
<keyword evidence="5" id="KW-0156">Chromatin regulator</keyword>
<evidence type="ECO:0000256" key="10">
    <source>
        <dbReference type="ARBA" id="ARBA00023242"/>
    </source>
</evidence>
<dbReference type="InterPro" id="IPR036427">
    <property type="entry name" value="Bromodomain-like_sf"/>
</dbReference>
<evidence type="ECO:0000256" key="12">
    <source>
        <dbReference type="PROSITE-ProRule" id="PRU00035"/>
    </source>
</evidence>
<dbReference type="AlphaFoldDB" id="A0ABD3M197"/>
<reference evidence="16 17" key="1">
    <citation type="submission" date="2024-10" db="EMBL/GenBank/DDBJ databases">
        <title>Updated reference genomes for cyclostephanoid diatoms.</title>
        <authorList>
            <person name="Roberts W.R."/>
            <person name="Alverson A.J."/>
        </authorList>
    </citation>
    <scope>NUCLEOTIDE SEQUENCE [LARGE SCALE GENOMIC DNA]</scope>
    <source>
        <strain evidence="16 17">AJA232-27</strain>
    </source>
</reference>
<protein>
    <recommendedName>
        <fullName evidence="3">histone acetyltransferase</fullName>
        <ecNumber evidence="3">2.3.1.48</ecNumber>
    </recommendedName>
</protein>
<dbReference type="GO" id="GO:0006338">
    <property type="term" value="P:chromatin remodeling"/>
    <property type="evidence" value="ECO:0007669"/>
    <property type="project" value="UniProtKB-ARBA"/>
</dbReference>
<evidence type="ECO:0000256" key="3">
    <source>
        <dbReference type="ARBA" id="ARBA00013184"/>
    </source>
</evidence>
<dbReference type="SUPFAM" id="SSF55729">
    <property type="entry name" value="Acyl-CoA N-acyltransferases (Nat)"/>
    <property type="match status" value="1"/>
</dbReference>
<dbReference type="InterPro" id="IPR016181">
    <property type="entry name" value="Acyl_CoA_acyltransferase"/>
</dbReference>
<dbReference type="PANTHER" id="PTHR45750">
    <property type="entry name" value="GH11602P"/>
    <property type="match status" value="1"/>
</dbReference>
<keyword evidence="8" id="KW-0010">Activator</keyword>
<comment type="subcellular location">
    <subcellularLocation>
        <location evidence="1">Nucleus</location>
    </subcellularLocation>
</comment>
<evidence type="ECO:0000259" key="14">
    <source>
        <dbReference type="PROSITE" id="PS50014"/>
    </source>
</evidence>
<evidence type="ECO:0000256" key="6">
    <source>
        <dbReference type="ARBA" id="ARBA00023015"/>
    </source>
</evidence>
<dbReference type="InterPro" id="IPR000182">
    <property type="entry name" value="GNAT_dom"/>
</dbReference>
<evidence type="ECO:0000313" key="17">
    <source>
        <dbReference type="Proteomes" id="UP001530293"/>
    </source>
</evidence>
<dbReference type="EMBL" id="JALLBG020000265">
    <property type="protein sequence ID" value="KAL3757452.1"/>
    <property type="molecule type" value="Genomic_DNA"/>
</dbReference>
<dbReference type="PROSITE" id="PS00633">
    <property type="entry name" value="BROMODOMAIN_1"/>
    <property type="match status" value="1"/>
</dbReference>
<dbReference type="InterPro" id="IPR001487">
    <property type="entry name" value="Bromodomain"/>
</dbReference>
<gene>
    <name evidence="16" type="ORF">ACHAWU_006659</name>
</gene>
<evidence type="ECO:0000256" key="13">
    <source>
        <dbReference type="SAM" id="MobiDB-lite"/>
    </source>
</evidence>
<dbReference type="EC" id="2.3.1.48" evidence="3"/>
<dbReference type="InterPro" id="IPR018359">
    <property type="entry name" value="Bromodomain_CS"/>
</dbReference>
<keyword evidence="10" id="KW-0539">Nucleus</keyword>
<evidence type="ECO:0000256" key="11">
    <source>
        <dbReference type="ARBA" id="ARBA00023315"/>
    </source>
</evidence>
<evidence type="ECO:0000256" key="5">
    <source>
        <dbReference type="ARBA" id="ARBA00022853"/>
    </source>
</evidence>
<feature type="domain" description="N-acetyltransferase" evidence="15">
    <location>
        <begin position="1"/>
        <end position="131"/>
    </location>
</feature>
<accession>A0ABD3M197</accession>
<dbReference type="PROSITE" id="PS51186">
    <property type="entry name" value="GNAT"/>
    <property type="match status" value="1"/>
</dbReference>
<dbReference type="Gene3D" id="3.40.630.30">
    <property type="match status" value="1"/>
</dbReference>
<dbReference type="GO" id="GO:0005634">
    <property type="term" value="C:nucleus"/>
    <property type="evidence" value="ECO:0007669"/>
    <property type="project" value="UniProtKB-SubCell"/>
</dbReference>